<reference evidence="2 3" key="1">
    <citation type="submission" date="2020-02" db="EMBL/GenBank/DDBJ databases">
        <title>Identification and distribution of gene clusters putatively required for synthesis of sphingolipid metabolism inhibitors in phylogenetically diverse species of the filamentous fungus Fusarium.</title>
        <authorList>
            <person name="Kim H.-S."/>
            <person name="Busman M."/>
            <person name="Brown D.W."/>
            <person name="Divon H."/>
            <person name="Uhlig S."/>
            <person name="Proctor R.H."/>
        </authorList>
    </citation>
    <scope>NUCLEOTIDE SEQUENCE [LARGE SCALE GENOMIC DNA]</scope>
    <source>
        <strain evidence="2 3">NRRL 2903</strain>
    </source>
</reference>
<gene>
    <name evidence="2" type="ORF">FAUST_7162</name>
</gene>
<feature type="region of interest" description="Disordered" evidence="1">
    <location>
        <begin position="198"/>
        <end position="238"/>
    </location>
</feature>
<feature type="compositionally biased region" description="Polar residues" evidence="1">
    <location>
        <begin position="1"/>
        <end position="13"/>
    </location>
</feature>
<proteinExistence type="predicted"/>
<evidence type="ECO:0000313" key="3">
    <source>
        <dbReference type="Proteomes" id="UP000537989"/>
    </source>
</evidence>
<feature type="region of interest" description="Disordered" evidence="1">
    <location>
        <begin position="134"/>
        <end position="164"/>
    </location>
</feature>
<dbReference type="AlphaFoldDB" id="A0AAN5Z8H3"/>
<evidence type="ECO:0000256" key="1">
    <source>
        <dbReference type="SAM" id="MobiDB-lite"/>
    </source>
</evidence>
<sequence>MRANINVSSTPVELSSDSESAESAESEDKAVQTIQTPSKPPQTPPPVLSSPKPSDQMYPSVLSTPKASDQQVSQHQPHNSVTLINKPRPKSKTPAVASPSTPVPTKQSPLGALSTLGHKLLLLKHLREAQIAAGKEKGHINNNDYQPSSKSTSEVSSSELSDYRGSDISNLLDLTDRMSIDGSHQSASAMDLSYGSRAVSRVPSRAPSRAPSSTSSRALSSTSSEAVRPAPRRTAVEDNPPALVGAQHIDLDDLPADVGLADRMAQAPAGAMVMSVNFGERFRHHVGGGDRSTWRLPRGNYITFVPTGLAEPNHWDSVIFPDLSLYFIAASSLAPDQLTWA</sequence>
<comment type="caution">
    <text evidence="2">The sequence shown here is derived from an EMBL/GenBank/DDBJ whole genome shotgun (WGS) entry which is preliminary data.</text>
</comment>
<feature type="compositionally biased region" description="Polar residues" evidence="1">
    <location>
        <begin position="98"/>
        <end position="108"/>
    </location>
</feature>
<dbReference type="EMBL" id="JAAMOD010000204">
    <property type="protein sequence ID" value="KAF5235306.1"/>
    <property type="molecule type" value="Genomic_DNA"/>
</dbReference>
<evidence type="ECO:0000313" key="2">
    <source>
        <dbReference type="EMBL" id="KAF5235306.1"/>
    </source>
</evidence>
<feature type="compositionally biased region" description="Pro residues" evidence="1">
    <location>
        <begin position="38"/>
        <end position="48"/>
    </location>
</feature>
<feature type="compositionally biased region" description="Low complexity" evidence="1">
    <location>
        <begin position="148"/>
        <end position="160"/>
    </location>
</feature>
<accession>A0AAN5Z8H3</accession>
<dbReference type="Proteomes" id="UP000537989">
    <property type="component" value="Unassembled WGS sequence"/>
</dbReference>
<feature type="compositionally biased region" description="Polar residues" evidence="1">
    <location>
        <begin position="61"/>
        <end position="83"/>
    </location>
</feature>
<feature type="compositionally biased region" description="Low complexity" evidence="1">
    <location>
        <begin position="198"/>
        <end position="227"/>
    </location>
</feature>
<keyword evidence="3" id="KW-1185">Reference proteome</keyword>
<organism evidence="2 3">
    <name type="scientific">Fusarium austroamericanum</name>
    <dbReference type="NCBI Taxonomy" id="282268"/>
    <lineage>
        <taxon>Eukaryota</taxon>
        <taxon>Fungi</taxon>
        <taxon>Dikarya</taxon>
        <taxon>Ascomycota</taxon>
        <taxon>Pezizomycotina</taxon>
        <taxon>Sordariomycetes</taxon>
        <taxon>Hypocreomycetidae</taxon>
        <taxon>Hypocreales</taxon>
        <taxon>Nectriaceae</taxon>
        <taxon>Fusarium</taxon>
    </lineage>
</organism>
<name>A0AAN5Z8H3_FUSAU</name>
<feature type="region of interest" description="Disordered" evidence="1">
    <location>
        <begin position="1"/>
        <end position="111"/>
    </location>
</feature>
<protein>
    <submittedName>
        <fullName evidence="2">Uncharacterized protein</fullName>
    </submittedName>
</protein>